<keyword evidence="6" id="KW-1185">Reference proteome</keyword>
<gene>
    <name evidence="5" type="ORF">O0I10_001277</name>
</gene>
<evidence type="ECO:0000256" key="1">
    <source>
        <dbReference type="ARBA" id="ARBA00010997"/>
    </source>
</evidence>
<accession>A0AAD7Y3G3</accession>
<dbReference type="EMBL" id="JARTCD010000003">
    <property type="protein sequence ID" value="KAJ8663100.1"/>
    <property type="molecule type" value="Genomic_DNA"/>
</dbReference>
<dbReference type="Pfam" id="PF03097">
    <property type="entry name" value="BRO1"/>
    <property type="match status" value="1"/>
</dbReference>
<name>A0AAD7Y3G3_9FUNG</name>
<proteinExistence type="inferred from homology"/>
<feature type="region of interest" description="Disordered" evidence="3">
    <location>
        <begin position="370"/>
        <end position="392"/>
    </location>
</feature>
<dbReference type="PANTHER" id="PTHR40463">
    <property type="entry name" value="PH-RESPONSE REGULATOR PROTEIN PALC"/>
    <property type="match status" value="1"/>
</dbReference>
<evidence type="ECO:0000313" key="5">
    <source>
        <dbReference type="EMBL" id="KAJ8663100.1"/>
    </source>
</evidence>
<dbReference type="PANTHER" id="PTHR40463:SF1">
    <property type="entry name" value="PH-RESPONSE REGULATOR PROTEIN PALC"/>
    <property type="match status" value="1"/>
</dbReference>
<dbReference type="GO" id="GO:0005886">
    <property type="term" value="C:plasma membrane"/>
    <property type="evidence" value="ECO:0007669"/>
    <property type="project" value="TreeGrafter"/>
</dbReference>
<dbReference type="Proteomes" id="UP001234581">
    <property type="component" value="Unassembled WGS sequence"/>
</dbReference>
<evidence type="ECO:0000256" key="2">
    <source>
        <dbReference type="ARBA" id="ARBA00022193"/>
    </source>
</evidence>
<comment type="similarity">
    <text evidence="1">Belongs to the palC family.</text>
</comment>
<dbReference type="InterPro" id="IPR037505">
    <property type="entry name" value="pH-resp_palC"/>
</dbReference>
<dbReference type="RefSeq" id="XP_058348012.1">
    <property type="nucleotide sequence ID" value="XM_058481374.1"/>
</dbReference>
<comment type="caution">
    <text evidence="5">The sequence shown here is derived from an EMBL/GenBank/DDBJ whole genome shotgun (WGS) entry which is preliminary data.</text>
</comment>
<dbReference type="Gene3D" id="1.25.40.280">
    <property type="entry name" value="alix/aip1 like domains"/>
    <property type="match status" value="1"/>
</dbReference>
<evidence type="ECO:0000313" key="6">
    <source>
        <dbReference type="Proteomes" id="UP001234581"/>
    </source>
</evidence>
<dbReference type="SMART" id="SM01041">
    <property type="entry name" value="BRO1"/>
    <property type="match status" value="1"/>
</dbReference>
<feature type="domain" description="BRO1" evidence="4">
    <location>
        <begin position="3"/>
        <end position="356"/>
    </location>
</feature>
<dbReference type="GeneID" id="83208695"/>
<dbReference type="InterPro" id="IPR004328">
    <property type="entry name" value="BRO1_dom"/>
</dbReference>
<evidence type="ECO:0000259" key="4">
    <source>
        <dbReference type="PROSITE" id="PS51180"/>
    </source>
</evidence>
<dbReference type="AlphaFoldDB" id="A0AAD7Y3G3"/>
<dbReference type="InterPro" id="IPR038499">
    <property type="entry name" value="BRO1_sf"/>
</dbReference>
<reference evidence="5 6" key="1">
    <citation type="submission" date="2023-03" db="EMBL/GenBank/DDBJ databases">
        <title>Genome sequence of Lichtheimia ornata CBS 291.66.</title>
        <authorList>
            <person name="Mohabir J.T."/>
            <person name="Shea T.P."/>
            <person name="Kurbessoian T."/>
            <person name="Berby B."/>
            <person name="Fontaine J."/>
            <person name="Livny J."/>
            <person name="Gnirke A."/>
            <person name="Stajich J.E."/>
            <person name="Cuomo C.A."/>
        </authorList>
    </citation>
    <scope>NUCLEOTIDE SEQUENCE [LARGE SCALE GENOMIC DNA]</scope>
    <source>
        <strain evidence="5">CBS 291.66</strain>
    </source>
</reference>
<evidence type="ECO:0000256" key="3">
    <source>
        <dbReference type="SAM" id="MobiDB-lite"/>
    </source>
</evidence>
<dbReference type="GO" id="GO:0071467">
    <property type="term" value="P:cellular response to pH"/>
    <property type="evidence" value="ECO:0007669"/>
    <property type="project" value="InterPro"/>
</dbReference>
<protein>
    <recommendedName>
        <fullName evidence="2">pH-response regulator protein palC</fullName>
    </recommendedName>
</protein>
<sequence length="392" mass="43901">MSYFYSLPTTGAMSFVDFLQNVGPYSTEISDATAQRGRLRTVLKDLKRDSQETRDYRHILNTIEDYLPYLVSILNCLESGDLTLKKNIETSWRSTLSDHIIHTGSNAPRIVCGGIYYELIFVLMTYAYAWSMQSHDILKTVQEGSSSPTQYNKAADALNIAASVFHFIAYDVIPKWRQSPENRPVETIKELPAALSKMALADAQYIAINKALLAGQVSKSLVAKLYIGVAGEYEMAYGLISSIAGAQEVSTDLKKYIYDGVQFYKAMGKKFLAMDANDNQKMGEAVGFMRECKADLRSIQHSSLAKPHLRKSAVAGRALKEEESVSELLQRYTMINDTVAYQSIPSRQDLQRIIPNGRGVLQMKKYQLPPPKFGPAHEEESNANYARSGAYY</sequence>
<organism evidence="5 6">
    <name type="scientific">Lichtheimia ornata</name>
    <dbReference type="NCBI Taxonomy" id="688661"/>
    <lineage>
        <taxon>Eukaryota</taxon>
        <taxon>Fungi</taxon>
        <taxon>Fungi incertae sedis</taxon>
        <taxon>Mucoromycota</taxon>
        <taxon>Mucoromycotina</taxon>
        <taxon>Mucoromycetes</taxon>
        <taxon>Mucorales</taxon>
        <taxon>Lichtheimiaceae</taxon>
        <taxon>Lichtheimia</taxon>
    </lineage>
</organism>
<dbReference type="PROSITE" id="PS51180">
    <property type="entry name" value="BRO1"/>
    <property type="match status" value="1"/>
</dbReference>